<keyword evidence="4" id="KW-0812">Transmembrane</keyword>
<name>A0A179DFB3_9SPHI</name>
<protein>
    <submittedName>
        <fullName evidence="6">Acyl-phosphate glycerol 3-phosphate acyltransferase</fullName>
    </submittedName>
</protein>
<keyword evidence="4" id="KW-1133">Transmembrane helix</keyword>
<organism evidence="6 7">
    <name type="scientific">Pedobacter psychrophilus</name>
    <dbReference type="NCBI Taxonomy" id="1826909"/>
    <lineage>
        <taxon>Bacteria</taxon>
        <taxon>Pseudomonadati</taxon>
        <taxon>Bacteroidota</taxon>
        <taxon>Sphingobacteriia</taxon>
        <taxon>Sphingobacteriales</taxon>
        <taxon>Sphingobacteriaceae</taxon>
        <taxon>Pedobacter</taxon>
    </lineage>
</organism>
<dbReference type="SMART" id="SM00563">
    <property type="entry name" value="PlsC"/>
    <property type="match status" value="1"/>
</dbReference>
<dbReference type="EMBL" id="LWHJ01000027">
    <property type="protein sequence ID" value="OAQ39711.1"/>
    <property type="molecule type" value="Genomic_DNA"/>
</dbReference>
<keyword evidence="3 6" id="KW-0012">Acyltransferase</keyword>
<dbReference type="RefSeq" id="WP_068822329.1">
    <property type="nucleotide sequence ID" value="NZ_LWHJ01000027.1"/>
</dbReference>
<keyword evidence="7" id="KW-1185">Reference proteome</keyword>
<evidence type="ECO:0000313" key="7">
    <source>
        <dbReference type="Proteomes" id="UP000078459"/>
    </source>
</evidence>
<dbReference type="InterPro" id="IPR002123">
    <property type="entry name" value="Plipid/glycerol_acylTrfase"/>
</dbReference>
<evidence type="ECO:0000313" key="6">
    <source>
        <dbReference type="EMBL" id="OAQ39711.1"/>
    </source>
</evidence>
<keyword evidence="2 6" id="KW-0808">Transferase</keyword>
<comment type="caution">
    <text evidence="6">The sequence shown here is derived from an EMBL/GenBank/DDBJ whole genome shotgun (WGS) entry which is preliminary data.</text>
</comment>
<dbReference type="AlphaFoldDB" id="A0A179DFB3"/>
<feature type="domain" description="Phospholipid/glycerol acyltransferase" evidence="5">
    <location>
        <begin position="74"/>
        <end position="189"/>
    </location>
</feature>
<comment type="pathway">
    <text evidence="1">Lipid metabolism.</text>
</comment>
<dbReference type="PANTHER" id="PTHR10434">
    <property type="entry name" value="1-ACYL-SN-GLYCEROL-3-PHOSPHATE ACYLTRANSFERASE"/>
    <property type="match status" value="1"/>
</dbReference>
<keyword evidence="4" id="KW-0472">Membrane</keyword>
<reference evidence="6 7" key="1">
    <citation type="submission" date="2016-04" db="EMBL/GenBank/DDBJ databases">
        <authorList>
            <person name="Evans L.H."/>
            <person name="Alamgir A."/>
            <person name="Owens N."/>
            <person name="Weber N.D."/>
            <person name="Virtaneva K."/>
            <person name="Barbian K."/>
            <person name="Babar A."/>
            <person name="Rosenke K."/>
        </authorList>
    </citation>
    <scope>NUCLEOTIDE SEQUENCE [LARGE SCALE GENOMIC DNA]</scope>
    <source>
        <strain evidence="6 7">CCM 8644</strain>
    </source>
</reference>
<gene>
    <name evidence="6" type="ORF">A5893_09000</name>
</gene>
<evidence type="ECO:0000256" key="4">
    <source>
        <dbReference type="SAM" id="Phobius"/>
    </source>
</evidence>
<dbReference type="SUPFAM" id="SSF69593">
    <property type="entry name" value="Glycerol-3-phosphate (1)-acyltransferase"/>
    <property type="match status" value="1"/>
</dbReference>
<dbReference type="Proteomes" id="UP000078459">
    <property type="component" value="Unassembled WGS sequence"/>
</dbReference>
<dbReference type="CDD" id="cd07989">
    <property type="entry name" value="LPLAT_AGPAT-like"/>
    <property type="match status" value="1"/>
</dbReference>
<feature type="transmembrane region" description="Helical" evidence="4">
    <location>
        <begin position="12"/>
        <end position="31"/>
    </location>
</feature>
<dbReference type="PANTHER" id="PTHR10434:SF11">
    <property type="entry name" value="1-ACYL-SN-GLYCEROL-3-PHOSPHATE ACYLTRANSFERASE"/>
    <property type="match status" value="1"/>
</dbReference>
<evidence type="ECO:0000256" key="1">
    <source>
        <dbReference type="ARBA" id="ARBA00005189"/>
    </source>
</evidence>
<dbReference type="Pfam" id="PF01553">
    <property type="entry name" value="Acyltransferase"/>
    <property type="match status" value="1"/>
</dbReference>
<dbReference type="GO" id="GO:0003841">
    <property type="term" value="F:1-acylglycerol-3-phosphate O-acyltransferase activity"/>
    <property type="evidence" value="ECO:0007669"/>
    <property type="project" value="TreeGrafter"/>
</dbReference>
<evidence type="ECO:0000256" key="3">
    <source>
        <dbReference type="ARBA" id="ARBA00023315"/>
    </source>
</evidence>
<reference evidence="6 7" key="2">
    <citation type="submission" date="2016-06" db="EMBL/GenBank/DDBJ databases">
        <title>Pedobacter psychrophilus sp. nov., isolated from Antarctic fragmentary rock.</title>
        <authorList>
            <person name="Svec P."/>
        </authorList>
    </citation>
    <scope>NUCLEOTIDE SEQUENCE [LARGE SCALE GENOMIC DNA]</scope>
    <source>
        <strain evidence="6 7">CCM 8644</strain>
    </source>
</reference>
<dbReference type="GO" id="GO:0006654">
    <property type="term" value="P:phosphatidic acid biosynthetic process"/>
    <property type="evidence" value="ECO:0007669"/>
    <property type="project" value="TreeGrafter"/>
</dbReference>
<dbReference type="STRING" id="1826909.A5893_09000"/>
<proteinExistence type="predicted"/>
<evidence type="ECO:0000256" key="2">
    <source>
        <dbReference type="ARBA" id="ARBA00022679"/>
    </source>
</evidence>
<evidence type="ECO:0000259" key="5">
    <source>
        <dbReference type="SMART" id="SM00563"/>
    </source>
</evidence>
<sequence length="245" mass="28849">MKAILRQGLRYWHFAMVGLIYVLTYPFVYYFSRKPSRYPILNKIRKIYTLFPSTLSGFFYKIEYEEPIDWNKTYIFCPNHSSNLDVYSMSIALKNNFFFLGKEELLNNAATKLFFKTIDIPLNRDSNISAFRAFKKTSERIKLGMSPVIFPEGKIGVEYPPILHEFKNGPFRLAIEHQIPIIPVTIKNNWRLWWDDGIKYGCKPGVSHICIHKPIETTGMDVKDDEVLKKLVYDIINSKIDYYFI</sequence>
<dbReference type="OrthoDB" id="9803035at2"/>
<accession>A0A179DFB3</accession>